<name>A0ABP5TJ79_9ACTN</name>
<dbReference type="EMBL" id="BAAASD010000022">
    <property type="protein sequence ID" value="GAA2354182.1"/>
    <property type="molecule type" value="Genomic_DNA"/>
</dbReference>
<protein>
    <submittedName>
        <fullName evidence="2">Acyl carrier protein</fullName>
    </submittedName>
</protein>
<evidence type="ECO:0000313" key="2">
    <source>
        <dbReference type="EMBL" id="GAA2354182.1"/>
    </source>
</evidence>
<reference evidence="3" key="1">
    <citation type="journal article" date="2019" name="Int. J. Syst. Evol. Microbiol.">
        <title>The Global Catalogue of Microorganisms (GCM) 10K type strain sequencing project: providing services to taxonomists for standard genome sequencing and annotation.</title>
        <authorList>
            <consortium name="The Broad Institute Genomics Platform"/>
            <consortium name="The Broad Institute Genome Sequencing Center for Infectious Disease"/>
            <person name="Wu L."/>
            <person name="Ma J."/>
        </authorList>
    </citation>
    <scope>NUCLEOTIDE SEQUENCE [LARGE SCALE GENOMIC DNA]</scope>
    <source>
        <strain evidence="3">JCM 4316</strain>
    </source>
</reference>
<dbReference type="Pfam" id="PF00550">
    <property type="entry name" value="PP-binding"/>
    <property type="match status" value="1"/>
</dbReference>
<dbReference type="SUPFAM" id="SSF47336">
    <property type="entry name" value="ACP-like"/>
    <property type="match status" value="1"/>
</dbReference>
<dbReference type="RefSeq" id="WP_346176542.1">
    <property type="nucleotide sequence ID" value="NZ_BAAASD010000022.1"/>
</dbReference>
<dbReference type="PROSITE" id="PS50075">
    <property type="entry name" value="CARRIER"/>
    <property type="match status" value="1"/>
</dbReference>
<dbReference type="Proteomes" id="UP001500253">
    <property type="component" value="Unassembled WGS sequence"/>
</dbReference>
<sequence length="85" mass="9334">MSAITIDTAAEDKVREILANSLDLDGEELTRTGLFVDEYGADSLCAIEMLSALEVAFGVTIEQDELQNMIHFEAVLEVLSRAESR</sequence>
<evidence type="ECO:0000259" key="1">
    <source>
        <dbReference type="PROSITE" id="PS50075"/>
    </source>
</evidence>
<dbReference type="Gene3D" id="1.10.1200.10">
    <property type="entry name" value="ACP-like"/>
    <property type="match status" value="1"/>
</dbReference>
<organism evidence="2 3">
    <name type="scientific">Streptomyces cuspidosporus</name>
    <dbReference type="NCBI Taxonomy" id="66882"/>
    <lineage>
        <taxon>Bacteria</taxon>
        <taxon>Bacillati</taxon>
        <taxon>Actinomycetota</taxon>
        <taxon>Actinomycetes</taxon>
        <taxon>Kitasatosporales</taxon>
        <taxon>Streptomycetaceae</taxon>
        <taxon>Streptomyces</taxon>
    </lineage>
</organism>
<feature type="domain" description="Carrier" evidence="1">
    <location>
        <begin position="8"/>
        <end position="83"/>
    </location>
</feature>
<proteinExistence type="predicted"/>
<evidence type="ECO:0000313" key="3">
    <source>
        <dbReference type="Proteomes" id="UP001500253"/>
    </source>
</evidence>
<comment type="caution">
    <text evidence="2">The sequence shown here is derived from an EMBL/GenBank/DDBJ whole genome shotgun (WGS) entry which is preliminary data.</text>
</comment>
<keyword evidence="3" id="KW-1185">Reference proteome</keyword>
<dbReference type="InterPro" id="IPR009081">
    <property type="entry name" value="PP-bd_ACP"/>
</dbReference>
<gene>
    <name evidence="2" type="ORF">GCM10010246_48960</name>
</gene>
<dbReference type="InterPro" id="IPR036736">
    <property type="entry name" value="ACP-like_sf"/>
</dbReference>
<accession>A0ABP5TJ79</accession>